<dbReference type="EMBL" id="CAJVQB010067640">
    <property type="protein sequence ID" value="CAG8842016.1"/>
    <property type="molecule type" value="Genomic_DNA"/>
</dbReference>
<protein>
    <submittedName>
        <fullName evidence="2">6583_t:CDS:1</fullName>
    </submittedName>
</protein>
<reference evidence="2 3" key="1">
    <citation type="submission" date="2021-06" db="EMBL/GenBank/DDBJ databases">
        <authorList>
            <person name="Kallberg Y."/>
            <person name="Tangrot J."/>
            <person name="Rosling A."/>
        </authorList>
    </citation>
    <scope>NUCLEOTIDE SEQUENCE [LARGE SCALE GENOMIC DNA]</scope>
    <source>
        <strain evidence="2 3">120-4 pot B 10/14</strain>
    </source>
</reference>
<accession>A0ABN7WVS3</accession>
<evidence type="ECO:0000313" key="2">
    <source>
        <dbReference type="EMBL" id="CAG8842016.1"/>
    </source>
</evidence>
<keyword evidence="3" id="KW-1185">Reference proteome</keyword>
<keyword evidence="1" id="KW-0812">Transmembrane</keyword>
<evidence type="ECO:0000256" key="1">
    <source>
        <dbReference type="SAM" id="Phobius"/>
    </source>
</evidence>
<organism evidence="2 3">
    <name type="scientific">Gigaspora margarita</name>
    <dbReference type="NCBI Taxonomy" id="4874"/>
    <lineage>
        <taxon>Eukaryota</taxon>
        <taxon>Fungi</taxon>
        <taxon>Fungi incertae sedis</taxon>
        <taxon>Mucoromycota</taxon>
        <taxon>Glomeromycotina</taxon>
        <taxon>Glomeromycetes</taxon>
        <taxon>Diversisporales</taxon>
        <taxon>Gigasporaceae</taxon>
        <taxon>Gigaspora</taxon>
    </lineage>
</organism>
<dbReference type="Proteomes" id="UP000789901">
    <property type="component" value="Unassembled WGS sequence"/>
</dbReference>
<keyword evidence="1" id="KW-1133">Transmembrane helix</keyword>
<proteinExistence type="predicted"/>
<keyword evidence="1" id="KW-0472">Membrane</keyword>
<gene>
    <name evidence="2" type="ORF">GMARGA_LOCUS35759</name>
</gene>
<feature type="transmembrane region" description="Helical" evidence="1">
    <location>
        <begin position="49"/>
        <end position="72"/>
    </location>
</feature>
<sequence>MPPNANNTNMTKTELEGIEFFDEYDKENWNYGQFRKFLSKEKIHVEKPLVIIITTSIKIAPVIIAFTVNVIVVPTIGTNILLSPTPLVISSSWSNETYSDAPLFGGDDVKLSNGKTGRETIFPIYEQADSS</sequence>
<name>A0ABN7WVS3_GIGMA</name>
<comment type="caution">
    <text evidence="2">The sequence shown here is derived from an EMBL/GenBank/DDBJ whole genome shotgun (WGS) entry which is preliminary data.</text>
</comment>
<feature type="non-terminal residue" evidence="2">
    <location>
        <position position="131"/>
    </location>
</feature>
<evidence type="ECO:0000313" key="3">
    <source>
        <dbReference type="Proteomes" id="UP000789901"/>
    </source>
</evidence>